<dbReference type="InterPro" id="IPR003439">
    <property type="entry name" value="ABC_transporter-like_ATP-bd"/>
</dbReference>
<keyword evidence="2" id="KW-0813">Transport</keyword>
<organism evidence="7 8">
    <name type="scientific">Bradyrhizobium canariense</name>
    <dbReference type="NCBI Taxonomy" id="255045"/>
    <lineage>
        <taxon>Bacteria</taxon>
        <taxon>Pseudomonadati</taxon>
        <taxon>Pseudomonadota</taxon>
        <taxon>Alphaproteobacteria</taxon>
        <taxon>Hyphomicrobiales</taxon>
        <taxon>Nitrobacteraceae</taxon>
        <taxon>Bradyrhizobium</taxon>
    </lineage>
</organism>
<dbReference type="PANTHER" id="PTHR42788:SF13">
    <property type="entry name" value="ALIPHATIC SULFONATES IMPORT ATP-BINDING PROTEIN SSUB"/>
    <property type="match status" value="1"/>
</dbReference>
<dbReference type="InterPro" id="IPR003593">
    <property type="entry name" value="AAA+_ATPase"/>
</dbReference>
<sequence length="250" mass="27030">MATGVRPVSASIKFSGIEKGFVRQNSGRVEQVLHGFELEIEDGELVALVGPSGVGKTTLLHIAAGLQRPDSGRIDTGPGGASARVGMVFQQPRLLDWRTVRANVDLVSKAAGRGTARTVGLLTQVGLRDYLDAYPLALSGGQRQRVAIARAFSIEPEILLLDEPFSALDELTARRLRILMQDMWLEAPPTGLLVTHNMLEAAFLADKIVVLGGKPAHTIATIAIDLPRPRDPENLELFAVHRRIMGLLSH</sequence>
<dbReference type="Gene3D" id="3.40.50.300">
    <property type="entry name" value="P-loop containing nucleotide triphosphate hydrolases"/>
    <property type="match status" value="1"/>
</dbReference>
<dbReference type="PANTHER" id="PTHR42788">
    <property type="entry name" value="TAURINE IMPORT ATP-BINDING PROTEIN-RELATED"/>
    <property type="match status" value="1"/>
</dbReference>
<dbReference type="InterPro" id="IPR050166">
    <property type="entry name" value="ABC_transporter_ATP-bind"/>
</dbReference>
<dbReference type="EMBL" id="LT629750">
    <property type="protein sequence ID" value="SDS84229.1"/>
    <property type="molecule type" value="Genomic_DNA"/>
</dbReference>
<dbReference type="AlphaFoldDB" id="A0A1H1VJJ0"/>
<evidence type="ECO:0000256" key="3">
    <source>
        <dbReference type="ARBA" id="ARBA00022741"/>
    </source>
</evidence>
<dbReference type="InterPro" id="IPR017871">
    <property type="entry name" value="ABC_transporter-like_CS"/>
</dbReference>
<accession>A0A1H1VJJ0</accession>
<dbReference type="InterPro" id="IPR027417">
    <property type="entry name" value="P-loop_NTPase"/>
</dbReference>
<evidence type="ECO:0000256" key="5">
    <source>
        <dbReference type="ARBA" id="ARBA00024722"/>
    </source>
</evidence>
<protein>
    <submittedName>
        <fullName evidence="7">NitT/TauT family transport system ATP-binding protein</fullName>
    </submittedName>
</protein>
<evidence type="ECO:0000256" key="2">
    <source>
        <dbReference type="ARBA" id="ARBA00022448"/>
    </source>
</evidence>
<dbReference type="Proteomes" id="UP000243904">
    <property type="component" value="Chromosome I"/>
</dbReference>
<name>A0A1H1VJJ0_9BRAD</name>
<gene>
    <name evidence="7" type="ORF">SAMN05444158_3414</name>
</gene>
<dbReference type="PROSITE" id="PS50893">
    <property type="entry name" value="ABC_TRANSPORTER_2"/>
    <property type="match status" value="1"/>
</dbReference>
<evidence type="ECO:0000256" key="4">
    <source>
        <dbReference type="ARBA" id="ARBA00022840"/>
    </source>
</evidence>
<evidence type="ECO:0000259" key="6">
    <source>
        <dbReference type="PROSITE" id="PS50893"/>
    </source>
</evidence>
<evidence type="ECO:0000256" key="1">
    <source>
        <dbReference type="ARBA" id="ARBA00005417"/>
    </source>
</evidence>
<comment type="function">
    <text evidence="5">Involved in beta-(1--&gt;2)glucan export. Transmembrane domains (TMD) form a pore in the inner membrane and the ATP-binding domain (NBD) is responsible for energy generation.</text>
</comment>
<evidence type="ECO:0000313" key="7">
    <source>
        <dbReference type="EMBL" id="SDS84229.1"/>
    </source>
</evidence>
<evidence type="ECO:0000313" key="8">
    <source>
        <dbReference type="Proteomes" id="UP000243904"/>
    </source>
</evidence>
<reference evidence="8" key="1">
    <citation type="submission" date="2016-10" db="EMBL/GenBank/DDBJ databases">
        <authorList>
            <person name="Varghese N."/>
            <person name="Submissions S."/>
        </authorList>
    </citation>
    <scope>NUCLEOTIDE SEQUENCE [LARGE SCALE GENOMIC DNA]</scope>
    <source>
        <strain evidence="8">GAS369</strain>
    </source>
</reference>
<dbReference type="SMART" id="SM00382">
    <property type="entry name" value="AAA"/>
    <property type="match status" value="1"/>
</dbReference>
<keyword evidence="4 7" id="KW-0067">ATP-binding</keyword>
<keyword evidence="3" id="KW-0547">Nucleotide-binding</keyword>
<dbReference type="GO" id="GO:0016887">
    <property type="term" value="F:ATP hydrolysis activity"/>
    <property type="evidence" value="ECO:0007669"/>
    <property type="project" value="InterPro"/>
</dbReference>
<dbReference type="Pfam" id="PF00005">
    <property type="entry name" value="ABC_tran"/>
    <property type="match status" value="1"/>
</dbReference>
<feature type="domain" description="ABC transporter" evidence="6">
    <location>
        <begin position="12"/>
        <end position="238"/>
    </location>
</feature>
<dbReference type="SUPFAM" id="SSF52540">
    <property type="entry name" value="P-loop containing nucleoside triphosphate hydrolases"/>
    <property type="match status" value="1"/>
</dbReference>
<proteinExistence type="inferred from homology"/>
<comment type="similarity">
    <text evidence="1">Belongs to the ABC transporter superfamily.</text>
</comment>
<dbReference type="GO" id="GO:0005524">
    <property type="term" value="F:ATP binding"/>
    <property type="evidence" value="ECO:0007669"/>
    <property type="project" value="UniProtKB-KW"/>
</dbReference>
<keyword evidence="8" id="KW-1185">Reference proteome</keyword>
<dbReference type="PROSITE" id="PS00211">
    <property type="entry name" value="ABC_TRANSPORTER_1"/>
    <property type="match status" value="1"/>
</dbReference>